<evidence type="ECO:0000313" key="2">
    <source>
        <dbReference type="Proteomes" id="UP000616201"/>
    </source>
</evidence>
<reference evidence="1" key="1">
    <citation type="submission" date="2018-02" db="EMBL/GenBank/DDBJ databases">
        <authorList>
            <person name="Vasarhelyi B.M."/>
            <person name="Deshmukh S."/>
            <person name="Balint B."/>
            <person name="Kukolya J."/>
        </authorList>
    </citation>
    <scope>NUCLEOTIDE SEQUENCE</scope>
    <source>
        <strain evidence="1">KB22</strain>
    </source>
</reference>
<keyword evidence="2" id="KW-1185">Reference proteome</keyword>
<dbReference type="RefSeq" id="WP_196936925.1">
    <property type="nucleotide sequence ID" value="NZ_MU158698.1"/>
</dbReference>
<evidence type="ECO:0000313" key="1">
    <source>
        <dbReference type="EMBL" id="MBE8715073.1"/>
    </source>
</evidence>
<protein>
    <recommendedName>
        <fullName evidence="3">Nucleoid associated protein NdpA</fullName>
    </recommendedName>
</protein>
<evidence type="ECO:0008006" key="3">
    <source>
        <dbReference type="Google" id="ProtNLM"/>
    </source>
</evidence>
<gene>
    <name evidence="1" type="ORF">C4F49_15420</name>
</gene>
<dbReference type="EMBL" id="PRDK01000009">
    <property type="protein sequence ID" value="MBE8715073.1"/>
    <property type="molecule type" value="Genomic_DNA"/>
</dbReference>
<accession>A0A928UXY8</accession>
<sequence>MFYHQDAELDGLIIHRVGNKSQDEFYSLSEKPIDISFDLILPDLLKQYFLSPFSKLNEVYRFFHPNEELNLNEVYHFTKQFFEEKIGFQDYSEQVVKHLYEASTHPKIKPGEVYVVNLKNVQQEGEELNAVGIFKSENKETYLKVYPQNGGFELDYEQDAINVNKLDKGVIIINTESEEGYKVLVIDQTNQSEAVYWKDEFLQIRPRNDAFQQTGNFLKVYKNFVNEKLEDAFEMDKADKIDLLNRSMNYFKTKETFDNEEFQEEVLSNPKAISLFNDYKQEAEEDFDIAFQSNFSIANQAVKKMESTYKSILKLDKNFSVYVHGKRELIEKGFDDEKGMNYYKLYYENEK</sequence>
<organism evidence="1 2">
    <name type="scientific">Sphingobacterium hungaricum</name>
    <dbReference type="NCBI Taxonomy" id="2082723"/>
    <lineage>
        <taxon>Bacteria</taxon>
        <taxon>Pseudomonadati</taxon>
        <taxon>Bacteroidota</taxon>
        <taxon>Sphingobacteriia</taxon>
        <taxon>Sphingobacteriales</taxon>
        <taxon>Sphingobacteriaceae</taxon>
        <taxon>Sphingobacterium</taxon>
    </lineage>
</organism>
<dbReference type="AlphaFoldDB" id="A0A928UXY8"/>
<name>A0A928UXY8_9SPHI</name>
<proteinExistence type="predicted"/>
<comment type="caution">
    <text evidence="1">The sequence shown here is derived from an EMBL/GenBank/DDBJ whole genome shotgun (WGS) entry which is preliminary data.</text>
</comment>
<dbReference type="Pfam" id="PF04245">
    <property type="entry name" value="NA37"/>
    <property type="match status" value="1"/>
</dbReference>
<dbReference type="InterPro" id="IPR007358">
    <property type="entry name" value="Nucleoid_associated_NdpA"/>
</dbReference>
<dbReference type="Proteomes" id="UP000616201">
    <property type="component" value="Unassembled WGS sequence"/>
</dbReference>